<gene>
    <name evidence="1" type="ORF">ENV62_02590</name>
</gene>
<reference evidence="1" key="1">
    <citation type="journal article" date="2020" name="mSystems">
        <title>Genome- and Community-Level Interaction Insights into Carbon Utilization and Element Cycling Functions of Hydrothermarchaeota in Hydrothermal Sediment.</title>
        <authorList>
            <person name="Zhou Z."/>
            <person name="Liu Y."/>
            <person name="Xu W."/>
            <person name="Pan J."/>
            <person name="Luo Z.H."/>
            <person name="Li M."/>
        </authorList>
    </citation>
    <scope>NUCLEOTIDE SEQUENCE [LARGE SCALE GENOMIC DNA]</scope>
    <source>
        <strain evidence="1">SpSt-776</strain>
    </source>
</reference>
<sequence length="77" mass="8459">MGALRTLTRLAMAGLFLSLTGCAGSSRLLSGALMENQSPDGQVQRLRITNLESWRLWHRNPIKGSGDNVIMKAELTF</sequence>
<comment type="caution">
    <text evidence="1">The sequence shown here is derived from an EMBL/GenBank/DDBJ whole genome shotgun (WGS) entry which is preliminary data.</text>
</comment>
<protein>
    <submittedName>
        <fullName evidence="1">Uncharacterized protein</fullName>
    </submittedName>
</protein>
<accession>A0A7C3WPY5</accession>
<proteinExistence type="predicted"/>
<evidence type="ECO:0000313" key="1">
    <source>
        <dbReference type="EMBL" id="HGB14114.1"/>
    </source>
</evidence>
<dbReference type="EMBL" id="DTHB01000021">
    <property type="protein sequence ID" value="HGB14114.1"/>
    <property type="molecule type" value="Genomic_DNA"/>
</dbReference>
<organism evidence="1">
    <name type="scientific">Desulfobacca acetoxidans</name>
    <dbReference type="NCBI Taxonomy" id="60893"/>
    <lineage>
        <taxon>Bacteria</taxon>
        <taxon>Pseudomonadati</taxon>
        <taxon>Thermodesulfobacteriota</taxon>
        <taxon>Desulfobaccia</taxon>
        <taxon>Desulfobaccales</taxon>
        <taxon>Desulfobaccaceae</taxon>
        <taxon>Desulfobacca</taxon>
    </lineage>
</organism>
<dbReference type="PROSITE" id="PS51257">
    <property type="entry name" value="PROKAR_LIPOPROTEIN"/>
    <property type="match status" value="1"/>
</dbReference>
<name>A0A7C3WPY5_9BACT</name>
<dbReference type="AlphaFoldDB" id="A0A7C3WPY5"/>